<dbReference type="InterPro" id="IPR004651">
    <property type="entry name" value="HisF"/>
</dbReference>
<feature type="active site" evidence="11">
    <location>
        <position position="277"/>
    </location>
</feature>
<dbReference type="PANTHER" id="PTHR21235">
    <property type="entry name" value="IMIDAZOLE GLYCEROL PHOSPHATE SYNTHASE SUBUNIT HISF/H IGP SYNTHASE SUBUNIT HISF/H"/>
    <property type="match status" value="1"/>
</dbReference>
<sequence length="398" mass="43921">MNYKIDRDDSDFFELNEPNMFYGASPIIFENAKKLRIKVTEAESLLWQVISNKQLGVKFRRQHPISCFIADFYCHEAKLIIELDGSIHDLPEVMNNDINRQKVLEAFGITVIRFKNTELYNNLNSVLEKIKDAISANQFATPPSGGGGLSKRIIPCLDVKDGRTVKGVNFVDLRDAGDPVELAAQYAQQGADELVFLDITATHERRKTMIEMIKSVARQLNIPFTIGGGITEIADADALLNAGADKISINSAAVRNPKLIEELAKAFGVQFVVLAVDTKQVDGKNMVHLNGGRLITELETEKWIKQAEDLGAGEILLTSMDHDGTKAGFDCGLLGKVNQMINIPIIASGGAGNMDHFTEVFQKANVDAALAASVFHYGEILIPDLKQELKRNQIPVRI</sequence>
<accession>A0A1I0T0V0</accession>
<proteinExistence type="inferred from homology"/>
<protein>
    <recommendedName>
        <fullName evidence="11">Imidazole glycerol phosphate synthase subunit HisF</fullName>
        <ecNumber evidence="11">4.3.2.10</ecNumber>
    </recommendedName>
    <alternativeName>
        <fullName evidence="11">IGP synthase cyclase subunit</fullName>
    </alternativeName>
    <alternativeName>
        <fullName evidence="11">IGP synthase subunit HisF</fullName>
    </alternativeName>
    <alternativeName>
        <fullName evidence="11">ImGP synthase subunit HisF</fullName>
        <shortName evidence="11">IGPS subunit HisF</shortName>
    </alternativeName>
</protein>
<keyword evidence="7 11" id="KW-0368">Histidine biosynthesis</keyword>
<evidence type="ECO:0000256" key="7">
    <source>
        <dbReference type="ARBA" id="ARBA00023102"/>
    </source>
</evidence>
<reference evidence="15" key="1">
    <citation type="submission" date="2016-10" db="EMBL/GenBank/DDBJ databases">
        <authorList>
            <person name="Varghese N."/>
            <person name="Submissions S."/>
        </authorList>
    </citation>
    <scope>NUCLEOTIDE SEQUENCE [LARGE SCALE GENOMIC DNA]</scope>
    <source>
        <strain evidence="15">DSM 18130</strain>
    </source>
</reference>
<dbReference type="InterPro" id="IPR050064">
    <property type="entry name" value="IGPS_HisA/HisF"/>
</dbReference>
<comment type="catalytic activity">
    <reaction evidence="10 11">
        <text>5-[(5-phospho-1-deoxy-D-ribulos-1-ylimino)methylamino]-1-(5-phospho-beta-D-ribosyl)imidazole-4-carboxamide + L-glutamine = D-erythro-1-(imidazol-4-yl)glycerol 3-phosphate + 5-amino-1-(5-phospho-beta-D-ribosyl)imidazole-4-carboxamide + L-glutamate + H(+)</text>
        <dbReference type="Rhea" id="RHEA:24793"/>
        <dbReference type="ChEBI" id="CHEBI:15378"/>
        <dbReference type="ChEBI" id="CHEBI:29985"/>
        <dbReference type="ChEBI" id="CHEBI:58278"/>
        <dbReference type="ChEBI" id="CHEBI:58359"/>
        <dbReference type="ChEBI" id="CHEBI:58475"/>
        <dbReference type="ChEBI" id="CHEBI:58525"/>
        <dbReference type="EC" id="4.3.2.10"/>
    </reaction>
</comment>
<comment type="similarity">
    <text evidence="3 11 12">Belongs to the HisA/HisF family.</text>
</comment>
<evidence type="ECO:0000256" key="11">
    <source>
        <dbReference type="HAMAP-Rule" id="MF_01013"/>
    </source>
</evidence>
<comment type="pathway">
    <text evidence="2 11">Amino-acid biosynthesis; L-histidine biosynthesis; L-histidine from 5-phospho-alpha-D-ribose 1-diphosphate: step 5/9.</text>
</comment>
<evidence type="ECO:0000256" key="9">
    <source>
        <dbReference type="ARBA" id="ARBA00025475"/>
    </source>
</evidence>
<dbReference type="InterPro" id="IPR007569">
    <property type="entry name" value="DUF559"/>
</dbReference>
<dbReference type="UniPathway" id="UPA00031">
    <property type="reaction ID" value="UER00010"/>
</dbReference>
<dbReference type="InterPro" id="IPR006062">
    <property type="entry name" value="His_biosynth"/>
</dbReference>
<dbReference type="SUPFAM" id="SSF51366">
    <property type="entry name" value="Ribulose-phoshate binding barrel"/>
    <property type="match status" value="1"/>
</dbReference>
<evidence type="ECO:0000256" key="2">
    <source>
        <dbReference type="ARBA" id="ARBA00005091"/>
    </source>
</evidence>
<comment type="function">
    <text evidence="9 11">IGPS catalyzes the conversion of PRFAR and glutamine to IGP, AICAR and glutamate. The HisF subunit catalyzes the cyclization activity that produces IGP and AICAR from PRFAR using the ammonia provided by the HisH subunit.</text>
</comment>
<dbReference type="Pfam" id="PF00977">
    <property type="entry name" value="His_biosynth"/>
    <property type="match status" value="1"/>
</dbReference>
<keyword evidence="6 11" id="KW-0028">Amino-acid biosynthesis</keyword>
<evidence type="ECO:0000256" key="3">
    <source>
        <dbReference type="ARBA" id="ARBA00009667"/>
    </source>
</evidence>
<organism evidence="14 15">
    <name type="scientific">Pedobacter suwonensis</name>
    <dbReference type="NCBI Taxonomy" id="332999"/>
    <lineage>
        <taxon>Bacteria</taxon>
        <taxon>Pseudomonadati</taxon>
        <taxon>Bacteroidota</taxon>
        <taxon>Sphingobacteriia</taxon>
        <taxon>Sphingobacteriales</taxon>
        <taxon>Sphingobacteriaceae</taxon>
        <taxon>Pedobacter</taxon>
    </lineage>
</organism>
<gene>
    <name evidence="11" type="primary">hisF</name>
    <name evidence="14" type="ORF">SAMN04488511_10558</name>
</gene>
<dbReference type="EMBL" id="FOJM01000005">
    <property type="protein sequence ID" value="SFA45395.1"/>
    <property type="molecule type" value="Genomic_DNA"/>
</dbReference>
<dbReference type="InterPro" id="IPR011335">
    <property type="entry name" value="Restrct_endonuc-II-like"/>
</dbReference>
<dbReference type="EC" id="4.3.2.10" evidence="11"/>
<dbReference type="InterPro" id="IPR013785">
    <property type="entry name" value="Aldolase_TIM"/>
</dbReference>
<evidence type="ECO:0000256" key="12">
    <source>
        <dbReference type="RuleBase" id="RU003657"/>
    </source>
</evidence>
<feature type="active site" evidence="11">
    <location>
        <position position="158"/>
    </location>
</feature>
<dbReference type="HAMAP" id="MF_01013">
    <property type="entry name" value="HisF"/>
    <property type="match status" value="1"/>
</dbReference>
<comment type="subcellular location">
    <subcellularLocation>
        <location evidence="1 11">Cytoplasm</location>
    </subcellularLocation>
</comment>
<dbReference type="Proteomes" id="UP000198836">
    <property type="component" value="Unassembled WGS sequence"/>
</dbReference>
<keyword evidence="5 11" id="KW-0963">Cytoplasm</keyword>
<evidence type="ECO:0000259" key="13">
    <source>
        <dbReference type="Pfam" id="PF04480"/>
    </source>
</evidence>
<dbReference type="Pfam" id="PF04480">
    <property type="entry name" value="DUF559"/>
    <property type="match status" value="1"/>
</dbReference>
<feature type="domain" description="DUF559" evidence="13">
    <location>
        <begin position="30"/>
        <end position="134"/>
    </location>
</feature>
<evidence type="ECO:0000256" key="4">
    <source>
        <dbReference type="ARBA" id="ARBA00011152"/>
    </source>
</evidence>
<name>A0A1I0T0V0_9SPHI</name>
<evidence type="ECO:0000256" key="8">
    <source>
        <dbReference type="ARBA" id="ARBA00023239"/>
    </source>
</evidence>
<keyword evidence="15" id="KW-1185">Reference proteome</keyword>
<dbReference type="FunFam" id="3.20.20.70:FF:000006">
    <property type="entry name" value="Imidazole glycerol phosphate synthase subunit HisF"/>
    <property type="match status" value="1"/>
</dbReference>
<evidence type="ECO:0000256" key="6">
    <source>
        <dbReference type="ARBA" id="ARBA00022605"/>
    </source>
</evidence>
<dbReference type="NCBIfam" id="TIGR00735">
    <property type="entry name" value="hisF"/>
    <property type="match status" value="1"/>
</dbReference>
<comment type="subunit">
    <text evidence="4 11">Heterodimer of HisH and HisF.</text>
</comment>
<dbReference type="GO" id="GO:0005737">
    <property type="term" value="C:cytoplasm"/>
    <property type="evidence" value="ECO:0007669"/>
    <property type="project" value="UniProtKB-SubCell"/>
</dbReference>
<dbReference type="GO" id="GO:0000105">
    <property type="term" value="P:L-histidine biosynthetic process"/>
    <property type="evidence" value="ECO:0007669"/>
    <property type="project" value="UniProtKB-UniRule"/>
</dbReference>
<dbReference type="CDD" id="cd04731">
    <property type="entry name" value="HisF"/>
    <property type="match status" value="1"/>
</dbReference>
<dbReference type="Gene3D" id="3.20.20.70">
    <property type="entry name" value="Aldolase class I"/>
    <property type="match status" value="1"/>
</dbReference>
<dbReference type="PANTHER" id="PTHR21235:SF2">
    <property type="entry name" value="IMIDAZOLE GLYCEROL PHOSPHATE SYNTHASE HISHF"/>
    <property type="match status" value="1"/>
</dbReference>
<evidence type="ECO:0000256" key="1">
    <source>
        <dbReference type="ARBA" id="ARBA00004496"/>
    </source>
</evidence>
<dbReference type="InterPro" id="IPR047216">
    <property type="entry name" value="Endonuclease_DUF559_bact"/>
</dbReference>
<dbReference type="GO" id="GO:0016829">
    <property type="term" value="F:lyase activity"/>
    <property type="evidence" value="ECO:0007669"/>
    <property type="project" value="UniProtKB-KW"/>
</dbReference>
<dbReference type="InterPro" id="IPR011060">
    <property type="entry name" value="RibuloseP-bd_barrel"/>
</dbReference>
<keyword evidence="8 11" id="KW-0456">Lyase</keyword>
<evidence type="ECO:0000256" key="10">
    <source>
        <dbReference type="ARBA" id="ARBA00047838"/>
    </source>
</evidence>
<evidence type="ECO:0000256" key="5">
    <source>
        <dbReference type="ARBA" id="ARBA00022490"/>
    </source>
</evidence>
<dbReference type="CDD" id="cd01038">
    <property type="entry name" value="Endonuclease_DUF559"/>
    <property type="match status" value="1"/>
</dbReference>
<evidence type="ECO:0000313" key="15">
    <source>
        <dbReference type="Proteomes" id="UP000198836"/>
    </source>
</evidence>
<dbReference type="STRING" id="332999.SAMN04488511_10558"/>
<dbReference type="Gene3D" id="3.40.960.10">
    <property type="entry name" value="VSR Endonuclease"/>
    <property type="match status" value="1"/>
</dbReference>
<dbReference type="GO" id="GO:0000107">
    <property type="term" value="F:imidazoleglycerol-phosphate synthase activity"/>
    <property type="evidence" value="ECO:0007669"/>
    <property type="project" value="UniProtKB-UniRule"/>
</dbReference>
<dbReference type="AlphaFoldDB" id="A0A1I0T0V0"/>
<dbReference type="SUPFAM" id="SSF52980">
    <property type="entry name" value="Restriction endonuclease-like"/>
    <property type="match status" value="1"/>
</dbReference>
<evidence type="ECO:0000313" key="14">
    <source>
        <dbReference type="EMBL" id="SFA45395.1"/>
    </source>
</evidence>